<sequence>MSTLKLSAMALALGTVLTLNGCSTLGMSDSQGTTATAQQATTASPQRPARPAPKLYDQAPDLSQAEVLTAPQATAGAGISAATAAHANAQRYQQGGLISDANFNASAGSGAGLGAPQGQGTSIQSNAALAENLEVVGSSGNALLGAANPHAAIDGNTEVIADGNELVFEQPLVAPQGQGASAPQYNNPQGAYAMNTTMPPNQGMASMNAHNPAPYAQQTQTPPTSVSELSGYTQQQRSALGCSIALHTEASGVARTLIKSLAERLRNVSGSIFVAPTIVDREYQECVGDLSIAIQDGLTSVPAFQVVPATTNLNNIISQNVGSASMLPNIIHQCRASSIPYLVVSQIRKTGDKAALTLRIISTQDGITLNQTFRRLSQ</sequence>
<gene>
    <name evidence="3" type="ORF">H9847_08185</name>
</gene>
<reference evidence="3" key="2">
    <citation type="submission" date="2021-04" db="EMBL/GenBank/DDBJ databases">
        <authorList>
            <person name="Gilroy R."/>
        </authorList>
    </citation>
    <scope>NUCLEOTIDE SEQUENCE</scope>
    <source>
        <strain evidence="3">378</strain>
    </source>
</reference>
<protein>
    <submittedName>
        <fullName evidence="3">Uncharacterized protein</fullName>
    </submittedName>
</protein>
<name>A0A948THF3_9GAMM</name>
<feature type="signal peptide" evidence="2">
    <location>
        <begin position="1"/>
        <end position="21"/>
    </location>
</feature>
<evidence type="ECO:0000313" key="4">
    <source>
        <dbReference type="Proteomes" id="UP000733611"/>
    </source>
</evidence>
<organism evidence="3 4">
    <name type="scientific">Candidatus Anaerobiospirillum pullicola</name>
    <dbReference type="NCBI Taxonomy" id="2838451"/>
    <lineage>
        <taxon>Bacteria</taxon>
        <taxon>Pseudomonadati</taxon>
        <taxon>Pseudomonadota</taxon>
        <taxon>Gammaproteobacteria</taxon>
        <taxon>Aeromonadales</taxon>
        <taxon>Succinivibrionaceae</taxon>
        <taxon>Anaerobiospirillum</taxon>
    </lineage>
</organism>
<evidence type="ECO:0000313" key="3">
    <source>
        <dbReference type="EMBL" id="MBU3844822.1"/>
    </source>
</evidence>
<comment type="caution">
    <text evidence="3">The sequence shown here is derived from an EMBL/GenBank/DDBJ whole genome shotgun (WGS) entry which is preliminary data.</text>
</comment>
<evidence type="ECO:0000256" key="1">
    <source>
        <dbReference type="SAM" id="MobiDB-lite"/>
    </source>
</evidence>
<dbReference type="EMBL" id="JAHLFE010000166">
    <property type="protein sequence ID" value="MBU3844822.1"/>
    <property type="molecule type" value="Genomic_DNA"/>
</dbReference>
<reference evidence="3" key="1">
    <citation type="journal article" date="2021" name="PeerJ">
        <title>Extensive microbial diversity within the chicken gut microbiome revealed by metagenomics and culture.</title>
        <authorList>
            <person name="Gilroy R."/>
            <person name="Ravi A."/>
            <person name="Getino M."/>
            <person name="Pursley I."/>
            <person name="Horton D.L."/>
            <person name="Alikhan N.F."/>
            <person name="Baker D."/>
            <person name="Gharbi K."/>
            <person name="Hall N."/>
            <person name="Watson M."/>
            <person name="Adriaenssens E.M."/>
            <person name="Foster-Nyarko E."/>
            <person name="Jarju S."/>
            <person name="Secka A."/>
            <person name="Antonio M."/>
            <person name="Oren A."/>
            <person name="Chaudhuri R.R."/>
            <person name="La Ragione R."/>
            <person name="Hildebrand F."/>
            <person name="Pallen M.J."/>
        </authorList>
    </citation>
    <scope>NUCLEOTIDE SEQUENCE</scope>
    <source>
        <strain evidence="3">378</strain>
    </source>
</reference>
<feature type="compositionally biased region" description="Low complexity" evidence="1">
    <location>
        <begin position="212"/>
        <end position="224"/>
    </location>
</feature>
<keyword evidence="2" id="KW-0732">Signal</keyword>
<evidence type="ECO:0000256" key="2">
    <source>
        <dbReference type="SAM" id="SignalP"/>
    </source>
</evidence>
<feature type="chain" id="PRO_5037484695" evidence="2">
    <location>
        <begin position="22"/>
        <end position="378"/>
    </location>
</feature>
<dbReference type="Proteomes" id="UP000733611">
    <property type="component" value="Unassembled WGS sequence"/>
</dbReference>
<dbReference type="AlphaFoldDB" id="A0A948THF3"/>
<accession>A0A948THF3</accession>
<feature type="compositionally biased region" description="Low complexity" evidence="1">
    <location>
        <begin position="33"/>
        <end position="43"/>
    </location>
</feature>
<feature type="region of interest" description="Disordered" evidence="1">
    <location>
        <begin position="29"/>
        <end position="55"/>
    </location>
</feature>
<proteinExistence type="predicted"/>
<feature type="region of interest" description="Disordered" evidence="1">
    <location>
        <begin position="212"/>
        <end position="232"/>
    </location>
</feature>